<dbReference type="GO" id="GO:0047480">
    <property type="term" value="F:UDP-N-acetylmuramoyl-tripeptide-D-alanyl-D-alanine ligase activity"/>
    <property type="evidence" value="ECO:0007669"/>
    <property type="project" value="InterPro"/>
</dbReference>
<evidence type="ECO:0000256" key="7">
    <source>
        <dbReference type="ARBA" id="ARBA00022984"/>
    </source>
</evidence>
<dbReference type="InterPro" id="IPR051046">
    <property type="entry name" value="MurCDEF_CellWall_CoF430Synth"/>
</dbReference>
<dbReference type="AlphaFoldDB" id="A0A6J6YII7"/>
<dbReference type="PANTHER" id="PTHR43024">
    <property type="entry name" value="UDP-N-ACETYLMURAMOYL-TRIPEPTIDE--D-ALANYL-D-ALANINE LIGASE"/>
    <property type="match status" value="1"/>
</dbReference>
<keyword evidence="7" id="KW-0573">Peptidoglycan synthesis</keyword>
<organism evidence="13">
    <name type="scientific">freshwater metagenome</name>
    <dbReference type="NCBI Taxonomy" id="449393"/>
    <lineage>
        <taxon>unclassified sequences</taxon>
        <taxon>metagenomes</taxon>
        <taxon>ecological metagenomes</taxon>
    </lineage>
</organism>
<evidence type="ECO:0000256" key="9">
    <source>
        <dbReference type="ARBA" id="ARBA00023316"/>
    </source>
</evidence>
<gene>
    <name evidence="13" type="ORF">UFOPK3001_01430</name>
</gene>
<sequence length="438" mass="45007">MSNFGAVRFTTAQAASASQGVLDGPDATLDGVSFDSRALRPGQLFVPIVADRDGHDFIAGAIAAGAPAYFTSGPRVSGGATAVEVADTTQALLDLGAWGRSRFPDRVVGITGSVGKTSVKDLAREVLGAHWRTSASEKSLNNDWGLPATILNAPDDSEALVVEMGMRGLGEIARLCTVARPTVGVVTRVAAAHTERLGGIDGVARAKAELVESLPASGWAVLNADDERVLAMASLTAAQVLTFGAHGGEVRVEGLVLDDLARPRFVLRTPWGSADVALPISGVHMALNAAAAVAAGLAVGVPLDACAAALATVTLSPWRMEIHRSVGGAVILNDAYNANPASMLAALDTLVSLPAQRRIAVLGLMAEIEDPEEEHRALADEVRARGIELIAVGTDWYGVAATQDPLAALAGLGPGTAVLVKASRVAGLERLAAQLVAR</sequence>
<dbReference type="Gene3D" id="3.40.1390.10">
    <property type="entry name" value="MurE/MurF, N-terminal domain"/>
    <property type="match status" value="1"/>
</dbReference>
<feature type="domain" description="Mur ligase C-terminal" evidence="11">
    <location>
        <begin position="319"/>
        <end position="422"/>
    </location>
</feature>
<dbReference type="SUPFAM" id="SSF53623">
    <property type="entry name" value="MurD-like peptide ligases, catalytic domain"/>
    <property type="match status" value="1"/>
</dbReference>
<keyword evidence="6" id="KW-0133">Cell shape</keyword>
<dbReference type="InterPro" id="IPR004101">
    <property type="entry name" value="Mur_ligase_C"/>
</dbReference>
<dbReference type="GO" id="GO:0051301">
    <property type="term" value="P:cell division"/>
    <property type="evidence" value="ECO:0007669"/>
    <property type="project" value="UniProtKB-KW"/>
</dbReference>
<evidence type="ECO:0000256" key="8">
    <source>
        <dbReference type="ARBA" id="ARBA00023306"/>
    </source>
</evidence>
<dbReference type="GO" id="GO:0071555">
    <property type="term" value="P:cell wall organization"/>
    <property type="evidence" value="ECO:0007669"/>
    <property type="project" value="UniProtKB-KW"/>
</dbReference>
<dbReference type="EMBL" id="CAFAAJ010000089">
    <property type="protein sequence ID" value="CAB4809162.1"/>
    <property type="molecule type" value="Genomic_DNA"/>
</dbReference>
<dbReference type="PANTHER" id="PTHR43024:SF1">
    <property type="entry name" value="UDP-N-ACETYLMURAMOYL-TRIPEPTIDE--D-ALANYL-D-ALANINE LIGASE"/>
    <property type="match status" value="1"/>
</dbReference>
<dbReference type="GO" id="GO:0008360">
    <property type="term" value="P:regulation of cell shape"/>
    <property type="evidence" value="ECO:0007669"/>
    <property type="project" value="UniProtKB-KW"/>
</dbReference>
<keyword evidence="1" id="KW-0963">Cytoplasm</keyword>
<dbReference type="NCBIfam" id="TIGR01143">
    <property type="entry name" value="murF"/>
    <property type="match status" value="1"/>
</dbReference>
<keyword evidence="4" id="KW-0547">Nucleotide-binding</keyword>
<dbReference type="HAMAP" id="MF_02019">
    <property type="entry name" value="MurF"/>
    <property type="match status" value="1"/>
</dbReference>
<dbReference type="GO" id="GO:0005524">
    <property type="term" value="F:ATP binding"/>
    <property type="evidence" value="ECO:0007669"/>
    <property type="project" value="UniProtKB-KW"/>
</dbReference>
<protein>
    <recommendedName>
        <fullName evidence="10">UDP-MurNAc-pentapeptide synthetase</fullName>
    </recommendedName>
</protein>
<accession>A0A6J6YII7</accession>
<dbReference type="SUPFAM" id="SSF53244">
    <property type="entry name" value="MurD-like peptide ligases, peptide-binding domain"/>
    <property type="match status" value="1"/>
</dbReference>
<evidence type="ECO:0000256" key="4">
    <source>
        <dbReference type="ARBA" id="ARBA00022741"/>
    </source>
</evidence>
<evidence type="ECO:0000256" key="2">
    <source>
        <dbReference type="ARBA" id="ARBA00022598"/>
    </source>
</evidence>
<reference evidence="13" key="1">
    <citation type="submission" date="2020-05" db="EMBL/GenBank/DDBJ databases">
        <authorList>
            <person name="Chiriac C."/>
            <person name="Salcher M."/>
            <person name="Ghai R."/>
            <person name="Kavagutti S V."/>
        </authorList>
    </citation>
    <scope>NUCLEOTIDE SEQUENCE</scope>
</reference>
<keyword evidence="3" id="KW-0132">Cell division</keyword>
<dbReference type="Gene3D" id="3.40.1190.10">
    <property type="entry name" value="Mur-like, catalytic domain"/>
    <property type="match status" value="1"/>
</dbReference>
<dbReference type="InterPro" id="IPR036565">
    <property type="entry name" value="Mur-like_cat_sf"/>
</dbReference>
<evidence type="ECO:0000256" key="3">
    <source>
        <dbReference type="ARBA" id="ARBA00022618"/>
    </source>
</evidence>
<evidence type="ECO:0000256" key="1">
    <source>
        <dbReference type="ARBA" id="ARBA00022490"/>
    </source>
</evidence>
<dbReference type="GO" id="GO:0009252">
    <property type="term" value="P:peptidoglycan biosynthetic process"/>
    <property type="evidence" value="ECO:0007669"/>
    <property type="project" value="UniProtKB-KW"/>
</dbReference>
<keyword evidence="9" id="KW-0961">Cell wall biogenesis/degradation</keyword>
<evidence type="ECO:0000259" key="12">
    <source>
        <dbReference type="Pfam" id="PF08245"/>
    </source>
</evidence>
<dbReference type="Pfam" id="PF08245">
    <property type="entry name" value="Mur_ligase_M"/>
    <property type="match status" value="1"/>
</dbReference>
<dbReference type="SUPFAM" id="SSF63418">
    <property type="entry name" value="MurE/MurF N-terminal domain"/>
    <property type="match status" value="1"/>
</dbReference>
<dbReference type="InterPro" id="IPR036615">
    <property type="entry name" value="Mur_ligase_C_dom_sf"/>
</dbReference>
<feature type="domain" description="Mur ligase central" evidence="12">
    <location>
        <begin position="110"/>
        <end position="295"/>
    </location>
</feature>
<keyword evidence="2" id="KW-0436">Ligase</keyword>
<dbReference type="InterPro" id="IPR013221">
    <property type="entry name" value="Mur_ligase_cen"/>
</dbReference>
<keyword evidence="8" id="KW-0131">Cell cycle</keyword>
<evidence type="ECO:0000256" key="5">
    <source>
        <dbReference type="ARBA" id="ARBA00022840"/>
    </source>
</evidence>
<name>A0A6J6YII7_9ZZZZ</name>
<dbReference type="Gene3D" id="3.90.190.20">
    <property type="entry name" value="Mur ligase, C-terminal domain"/>
    <property type="match status" value="1"/>
</dbReference>
<dbReference type="Pfam" id="PF02875">
    <property type="entry name" value="Mur_ligase_C"/>
    <property type="match status" value="1"/>
</dbReference>
<proteinExistence type="inferred from homology"/>
<dbReference type="InterPro" id="IPR035911">
    <property type="entry name" value="MurE/MurF_N"/>
</dbReference>
<dbReference type="InterPro" id="IPR005863">
    <property type="entry name" value="UDP-N-AcMur_synth"/>
</dbReference>
<evidence type="ECO:0000256" key="10">
    <source>
        <dbReference type="ARBA" id="ARBA00031461"/>
    </source>
</evidence>
<keyword evidence="5" id="KW-0067">ATP-binding</keyword>
<evidence type="ECO:0000256" key="6">
    <source>
        <dbReference type="ARBA" id="ARBA00022960"/>
    </source>
</evidence>
<evidence type="ECO:0000259" key="11">
    <source>
        <dbReference type="Pfam" id="PF02875"/>
    </source>
</evidence>
<evidence type="ECO:0000313" key="13">
    <source>
        <dbReference type="EMBL" id="CAB4809162.1"/>
    </source>
</evidence>